<dbReference type="RefSeq" id="WP_072338913.1">
    <property type="nucleotide sequence ID" value="NZ_FPKU01000001.1"/>
</dbReference>
<organism evidence="2 3">
    <name type="scientific">Devosia enhydra</name>
    <dbReference type="NCBI Taxonomy" id="665118"/>
    <lineage>
        <taxon>Bacteria</taxon>
        <taxon>Pseudomonadati</taxon>
        <taxon>Pseudomonadota</taxon>
        <taxon>Alphaproteobacteria</taxon>
        <taxon>Hyphomicrobiales</taxon>
        <taxon>Devosiaceae</taxon>
        <taxon>Devosia</taxon>
    </lineage>
</organism>
<keyword evidence="3" id="KW-1185">Reference proteome</keyword>
<feature type="region of interest" description="Disordered" evidence="1">
    <location>
        <begin position="167"/>
        <end position="189"/>
    </location>
</feature>
<evidence type="ECO:0000256" key="1">
    <source>
        <dbReference type="SAM" id="MobiDB-lite"/>
    </source>
</evidence>
<dbReference type="AlphaFoldDB" id="A0A1K2HVA4"/>
<dbReference type="Proteomes" id="UP000183447">
    <property type="component" value="Unassembled WGS sequence"/>
</dbReference>
<name>A0A1K2HVA4_9HYPH</name>
<dbReference type="EMBL" id="FPKU01000001">
    <property type="protein sequence ID" value="SFZ81651.1"/>
    <property type="molecule type" value="Genomic_DNA"/>
</dbReference>
<proteinExistence type="predicted"/>
<dbReference type="STRING" id="665118.SAMN02983003_0615"/>
<sequence>MSFPGYFEEEASGAGAEAFPILEGVASYVGSMAATTSVPLPSGIVAGDLLLLVTTLVEAATVRTSSAPSGWQQLYASGGGGALRDAACYYRYATGSEGSSVSLSASGTPRGGSVLTARVSGAQGQPQVSVAGSAVTGSPNPPELSPAWGSKATLWLAIVHKEGSPAPTAVPDGFTDAGQASTTSNNGSRTVLTKAELKAPSLDPTPFSFAASSASVTRTVAIQPV</sequence>
<evidence type="ECO:0000313" key="2">
    <source>
        <dbReference type="EMBL" id="SFZ81651.1"/>
    </source>
</evidence>
<feature type="compositionally biased region" description="Polar residues" evidence="1">
    <location>
        <begin position="178"/>
        <end position="189"/>
    </location>
</feature>
<reference evidence="2 3" key="1">
    <citation type="submission" date="2016-11" db="EMBL/GenBank/DDBJ databases">
        <authorList>
            <person name="Jaros S."/>
            <person name="Januszkiewicz K."/>
            <person name="Wedrychowicz H."/>
        </authorList>
    </citation>
    <scope>NUCLEOTIDE SEQUENCE [LARGE SCALE GENOMIC DNA]</scope>
    <source>
        <strain evidence="2 3">ATCC 23634</strain>
    </source>
</reference>
<protein>
    <submittedName>
        <fullName evidence="2">Uncharacterized protein</fullName>
    </submittedName>
</protein>
<gene>
    <name evidence="2" type="ORF">SAMN02983003_0615</name>
</gene>
<accession>A0A1K2HVA4</accession>
<evidence type="ECO:0000313" key="3">
    <source>
        <dbReference type="Proteomes" id="UP000183447"/>
    </source>
</evidence>